<accession>A0A3M0JPQ1</accession>
<dbReference type="AlphaFoldDB" id="A0A3M0JPQ1"/>
<dbReference type="EMBL" id="QRBI01000172">
    <property type="protein sequence ID" value="RMB96796.1"/>
    <property type="molecule type" value="Genomic_DNA"/>
</dbReference>
<protein>
    <submittedName>
        <fullName evidence="1">Uncharacterized protein</fullName>
    </submittedName>
</protein>
<name>A0A3M0JPQ1_HIRRU</name>
<dbReference type="STRING" id="333673.A0A3M0JPQ1"/>
<organism evidence="1 2">
    <name type="scientific">Hirundo rustica rustica</name>
    <dbReference type="NCBI Taxonomy" id="333673"/>
    <lineage>
        <taxon>Eukaryota</taxon>
        <taxon>Metazoa</taxon>
        <taxon>Chordata</taxon>
        <taxon>Craniata</taxon>
        <taxon>Vertebrata</taxon>
        <taxon>Euteleostomi</taxon>
        <taxon>Archelosauria</taxon>
        <taxon>Archosauria</taxon>
        <taxon>Dinosauria</taxon>
        <taxon>Saurischia</taxon>
        <taxon>Theropoda</taxon>
        <taxon>Coelurosauria</taxon>
        <taxon>Aves</taxon>
        <taxon>Neognathae</taxon>
        <taxon>Neoaves</taxon>
        <taxon>Telluraves</taxon>
        <taxon>Australaves</taxon>
        <taxon>Passeriformes</taxon>
        <taxon>Sylvioidea</taxon>
        <taxon>Hirundinidae</taxon>
        <taxon>Hirundo</taxon>
    </lineage>
</organism>
<evidence type="ECO:0000313" key="1">
    <source>
        <dbReference type="EMBL" id="RMB96796.1"/>
    </source>
</evidence>
<gene>
    <name evidence="1" type="ORF">DUI87_26862</name>
</gene>
<dbReference type="Proteomes" id="UP000269221">
    <property type="component" value="Unassembled WGS sequence"/>
</dbReference>
<comment type="caution">
    <text evidence="1">The sequence shown here is derived from an EMBL/GenBank/DDBJ whole genome shotgun (WGS) entry which is preliminary data.</text>
</comment>
<sequence>MSFIRLHRLSVLWKNWMFNQEPEHVFQVENSKDNEENILQREVPLRQSRRRYRKINQRGERQTITDNVDSSSYISVGSQLSGAQEQPCAQVPEDVPEPLLARHPVRDRTLEERTFAVRLQLFGTPAILYVFLASVIKRSGICSIFTSCVGPCGFGLSWAAHKGRVGADPALSAGGEEMYMDGALCFLERKITVRLGFGGGGRGCESGCG</sequence>
<proteinExistence type="predicted"/>
<keyword evidence="2" id="KW-1185">Reference proteome</keyword>
<reference evidence="1 2" key="1">
    <citation type="submission" date="2018-07" db="EMBL/GenBank/DDBJ databases">
        <title>A high quality draft genome assembly of the barn swallow (H. rustica rustica).</title>
        <authorList>
            <person name="Formenti G."/>
            <person name="Chiara M."/>
            <person name="Poveda L."/>
            <person name="Francoijs K.-J."/>
            <person name="Bonisoli-Alquati A."/>
            <person name="Canova L."/>
            <person name="Gianfranceschi L."/>
            <person name="Horner D.S."/>
            <person name="Saino N."/>
        </authorList>
    </citation>
    <scope>NUCLEOTIDE SEQUENCE [LARGE SCALE GENOMIC DNA]</scope>
    <source>
        <strain evidence="1">Chelidonia</strain>
        <tissue evidence="1">Blood</tissue>
    </source>
</reference>
<dbReference type="OrthoDB" id="546434at2759"/>
<evidence type="ECO:0000313" key="2">
    <source>
        <dbReference type="Proteomes" id="UP000269221"/>
    </source>
</evidence>